<evidence type="ECO:0000313" key="2">
    <source>
        <dbReference type="EMBL" id="KAK8873574.1"/>
    </source>
</evidence>
<accession>A0ABR2J709</accession>
<dbReference type="Proteomes" id="UP001390339">
    <property type="component" value="Unassembled WGS sequence"/>
</dbReference>
<sequence>MPASTEANQGSSSGGGGGDRAREDDLAGQHRTGRFLQESVSPIDRLTGFGLTGTTPEHDRDHSALFRQVNNAMNSRASDSSNTSNSFQGAGQSSSARQPR</sequence>
<feature type="compositionally biased region" description="Low complexity" evidence="1">
    <location>
        <begin position="74"/>
        <end position="86"/>
    </location>
</feature>
<feature type="region of interest" description="Disordered" evidence="1">
    <location>
        <begin position="1"/>
        <end position="100"/>
    </location>
</feature>
<evidence type="ECO:0000256" key="1">
    <source>
        <dbReference type="SAM" id="MobiDB-lite"/>
    </source>
</evidence>
<comment type="caution">
    <text evidence="2">The sequence shown here is derived from an EMBL/GenBank/DDBJ whole genome shotgun (WGS) entry which is preliminary data.</text>
</comment>
<feature type="compositionally biased region" description="Polar residues" evidence="1">
    <location>
        <begin position="87"/>
        <end position="100"/>
    </location>
</feature>
<gene>
    <name evidence="2" type="ORF">PGQ11_004088</name>
</gene>
<proteinExistence type="predicted"/>
<feature type="compositionally biased region" description="Basic and acidic residues" evidence="1">
    <location>
        <begin position="19"/>
        <end position="28"/>
    </location>
</feature>
<dbReference type="EMBL" id="JAPCWZ010000003">
    <property type="protein sequence ID" value="KAK8873574.1"/>
    <property type="molecule type" value="Genomic_DNA"/>
</dbReference>
<organism evidence="2 3">
    <name type="scientific">Apiospora arundinis</name>
    <dbReference type="NCBI Taxonomy" id="335852"/>
    <lineage>
        <taxon>Eukaryota</taxon>
        <taxon>Fungi</taxon>
        <taxon>Dikarya</taxon>
        <taxon>Ascomycota</taxon>
        <taxon>Pezizomycotina</taxon>
        <taxon>Sordariomycetes</taxon>
        <taxon>Xylariomycetidae</taxon>
        <taxon>Amphisphaeriales</taxon>
        <taxon>Apiosporaceae</taxon>
        <taxon>Apiospora</taxon>
    </lineage>
</organism>
<evidence type="ECO:0000313" key="3">
    <source>
        <dbReference type="Proteomes" id="UP001390339"/>
    </source>
</evidence>
<keyword evidence="3" id="KW-1185">Reference proteome</keyword>
<reference evidence="2 3" key="1">
    <citation type="journal article" date="2024" name="IMA Fungus">
        <title>Apiospora arundinis, a panoply of carbohydrate-active enzymes and secondary metabolites.</title>
        <authorList>
            <person name="Sorensen T."/>
            <person name="Petersen C."/>
            <person name="Muurmann A.T."/>
            <person name="Christiansen J.V."/>
            <person name="Brundto M.L."/>
            <person name="Overgaard C.K."/>
            <person name="Boysen A.T."/>
            <person name="Wollenberg R.D."/>
            <person name="Larsen T.O."/>
            <person name="Sorensen J.L."/>
            <person name="Nielsen K.L."/>
            <person name="Sondergaard T.E."/>
        </authorList>
    </citation>
    <scope>NUCLEOTIDE SEQUENCE [LARGE SCALE GENOMIC DNA]</scope>
    <source>
        <strain evidence="2 3">AAU 773</strain>
    </source>
</reference>
<name>A0ABR2J709_9PEZI</name>
<protein>
    <submittedName>
        <fullName evidence="2">Uncharacterized protein</fullName>
    </submittedName>
</protein>